<keyword evidence="2" id="KW-1185">Reference proteome</keyword>
<accession>A0A1I6M0H9</accession>
<dbReference type="AlphaFoldDB" id="A0A1I6M0H9"/>
<protein>
    <submittedName>
        <fullName evidence="1">Uncharacterized protein</fullName>
    </submittedName>
</protein>
<evidence type="ECO:0000313" key="2">
    <source>
        <dbReference type="Proteomes" id="UP000198824"/>
    </source>
</evidence>
<evidence type="ECO:0000313" key="1">
    <source>
        <dbReference type="EMBL" id="SFS09221.1"/>
    </source>
</evidence>
<dbReference type="EMBL" id="FOZG01000003">
    <property type="protein sequence ID" value="SFS09221.1"/>
    <property type="molecule type" value="Genomic_DNA"/>
</dbReference>
<proteinExistence type="predicted"/>
<organism evidence="1 2">
    <name type="scientific">Sphingomonas jatrophae</name>
    <dbReference type="NCBI Taxonomy" id="1166337"/>
    <lineage>
        <taxon>Bacteria</taxon>
        <taxon>Pseudomonadati</taxon>
        <taxon>Pseudomonadota</taxon>
        <taxon>Alphaproteobacteria</taxon>
        <taxon>Sphingomonadales</taxon>
        <taxon>Sphingomonadaceae</taxon>
        <taxon>Sphingomonas</taxon>
    </lineage>
</organism>
<sequence>MRVYTIGYEGCTQGEVIVALSAAGEGTAT</sequence>
<gene>
    <name evidence="1" type="ORF">SAMN05192580_3237</name>
</gene>
<reference evidence="1 2" key="1">
    <citation type="submission" date="2016-10" db="EMBL/GenBank/DDBJ databases">
        <authorList>
            <person name="de Groot N.N."/>
        </authorList>
    </citation>
    <scope>NUCLEOTIDE SEQUENCE [LARGE SCALE GENOMIC DNA]</scope>
    <source>
        <strain evidence="1 2">S5-249</strain>
    </source>
</reference>
<dbReference type="Proteomes" id="UP000198824">
    <property type="component" value="Unassembled WGS sequence"/>
</dbReference>
<name>A0A1I6M0H9_9SPHN</name>